<accession>A0A9P0FHK0</accession>
<gene>
    <name evidence="2" type="ORF">MELIAE_LOCUS6562</name>
</gene>
<dbReference type="EMBL" id="OV121135">
    <property type="protein sequence ID" value="CAH0555126.1"/>
    <property type="molecule type" value="Genomic_DNA"/>
</dbReference>
<proteinExistence type="predicted"/>
<dbReference type="Proteomes" id="UP001154078">
    <property type="component" value="Chromosome 4"/>
</dbReference>
<evidence type="ECO:0000256" key="1">
    <source>
        <dbReference type="SAM" id="MobiDB-lite"/>
    </source>
</evidence>
<protein>
    <submittedName>
        <fullName evidence="2">Uncharacterized protein</fullName>
    </submittedName>
</protein>
<evidence type="ECO:0000313" key="3">
    <source>
        <dbReference type="Proteomes" id="UP001154078"/>
    </source>
</evidence>
<sequence>MNYFLVKAKKRQSLVHLMGSFQKAEQLSPRSKAGAKWLSKVKKGRQIAPKESVALSVSHLSPLGSQLSFTTTTMRIEHVTDWELIAKKYRALMGQVDEERKDRPENENTEDEEEEATQMPNNLQNASSMG</sequence>
<feature type="compositionally biased region" description="Basic and acidic residues" evidence="1">
    <location>
        <begin position="97"/>
        <end position="106"/>
    </location>
</feature>
<dbReference type="OrthoDB" id="195446at2759"/>
<evidence type="ECO:0000313" key="2">
    <source>
        <dbReference type="EMBL" id="CAH0555126.1"/>
    </source>
</evidence>
<dbReference type="AlphaFoldDB" id="A0A9P0FHK0"/>
<name>A0A9P0FHK0_BRAAE</name>
<keyword evidence="3" id="KW-1185">Reference proteome</keyword>
<feature type="compositionally biased region" description="Polar residues" evidence="1">
    <location>
        <begin position="118"/>
        <end position="130"/>
    </location>
</feature>
<organism evidence="2 3">
    <name type="scientific">Brassicogethes aeneus</name>
    <name type="common">Rape pollen beetle</name>
    <name type="synonym">Meligethes aeneus</name>
    <dbReference type="NCBI Taxonomy" id="1431903"/>
    <lineage>
        <taxon>Eukaryota</taxon>
        <taxon>Metazoa</taxon>
        <taxon>Ecdysozoa</taxon>
        <taxon>Arthropoda</taxon>
        <taxon>Hexapoda</taxon>
        <taxon>Insecta</taxon>
        <taxon>Pterygota</taxon>
        <taxon>Neoptera</taxon>
        <taxon>Endopterygota</taxon>
        <taxon>Coleoptera</taxon>
        <taxon>Polyphaga</taxon>
        <taxon>Cucujiformia</taxon>
        <taxon>Nitidulidae</taxon>
        <taxon>Meligethinae</taxon>
        <taxon>Brassicogethes</taxon>
    </lineage>
</organism>
<reference evidence="2" key="1">
    <citation type="submission" date="2021-12" db="EMBL/GenBank/DDBJ databases">
        <authorList>
            <person name="King R."/>
        </authorList>
    </citation>
    <scope>NUCLEOTIDE SEQUENCE</scope>
</reference>
<feature type="compositionally biased region" description="Acidic residues" evidence="1">
    <location>
        <begin position="107"/>
        <end position="116"/>
    </location>
</feature>
<feature type="region of interest" description="Disordered" evidence="1">
    <location>
        <begin position="94"/>
        <end position="130"/>
    </location>
</feature>